<feature type="compositionally biased region" description="Polar residues" evidence="1">
    <location>
        <begin position="13"/>
        <end position="24"/>
    </location>
</feature>
<feature type="region of interest" description="Disordered" evidence="1">
    <location>
        <begin position="268"/>
        <end position="361"/>
    </location>
</feature>
<dbReference type="Pfam" id="PF04696">
    <property type="entry name" value="Pinin_SDK_memA"/>
    <property type="match status" value="1"/>
</dbReference>
<feature type="compositionally biased region" description="Basic and acidic residues" evidence="1">
    <location>
        <begin position="109"/>
        <end position="124"/>
    </location>
</feature>
<feature type="compositionally biased region" description="Polar residues" evidence="1">
    <location>
        <begin position="173"/>
        <end position="183"/>
    </location>
</feature>
<dbReference type="EMBL" id="JAKNSF020000129">
    <property type="protein sequence ID" value="KAK7713083.1"/>
    <property type="molecule type" value="Genomic_DNA"/>
</dbReference>
<feature type="domain" description="Pinin/SDK/MemA protein" evidence="2">
    <location>
        <begin position="158"/>
        <end position="230"/>
    </location>
</feature>
<dbReference type="Proteomes" id="UP001430848">
    <property type="component" value="Unassembled WGS sequence"/>
</dbReference>
<name>A0ABR1NS23_DIAER</name>
<comment type="caution">
    <text evidence="3">The sequence shown here is derived from an EMBL/GenBank/DDBJ whole genome shotgun (WGS) entry which is preliminary data.</text>
</comment>
<feature type="compositionally biased region" description="Acidic residues" evidence="1">
    <location>
        <begin position="352"/>
        <end position="361"/>
    </location>
</feature>
<gene>
    <name evidence="3" type="ORF">SLS63_012165</name>
</gene>
<feature type="compositionally biased region" description="Basic and acidic residues" evidence="1">
    <location>
        <begin position="74"/>
        <end position="92"/>
    </location>
</feature>
<evidence type="ECO:0000256" key="1">
    <source>
        <dbReference type="SAM" id="MobiDB-lite"/>
    </source>
</evidence>
<dbReference type="InterPro" id="IPR006786">
    <property type="entry name" value="Pinin_SDK_MemA"/>
</dbReference>
<protein>
    <recommendedName>
        <fullName evidence="2">Pinin/SDK/MemA protein domain-containing protein</fullName>
    </recommendedName>
</protein>
<feature type="compositionally biased region" description="Basic and acidic residues" evidence="1">
    <location>
        <begin position="145"/>
        <end position="162"/>
    </location>
</feature>
<accession>A0ABR1NS23</accession>
<evidence type="ECO:0000313" key="3">
    <source>
        <dbReference type="EMBL" id="KAK7713083.1"/>
    </source>
</evidence>
<reference evidence="3 4" key="1">
    <citation type="submission" date="2024-02" db="EMBL/GenBank/DDBJ databases">
        <title>De novo assembly and annotation of 12 fungi associated with fruit tree decline syndrome in Ontario, Canada.</title>
        <authorList>
            <person name="Sulman M."/>
            <person name="Ellouze W."/>
            <person name="Ilyukhin E."/>
        </authorList>
    </citation>
    <scope>NUCLEOTIDE SEQUENCE [LARGE SCALE GENOMIC DNA]</scope>
    <source>
        <strain evidence="3 4">M169</strain>
    </source>
</reference>
<feature type="region of interest" description="Disordered" evidence="1">
    <location>
        <begin position="1"/>
        <end position="209"/>
    </location>
</feature>
<sequence>MSTSRSPAPDTDTVMSETTASETNQLKRKKSFGASPGADCDDNEDTPNKRQRIKDIPGRSPARHGNGTIGNGNGERHRSPVKDAFLKEESRSPHARRERQVVDIPSSPEQRRRPSESTRHDDHSPVSPPGRRGSETNRRMSSSHGAERDRGRRESYSQEEKKRGRRLFGGLLSTLSQTTANSQQKRRLEIEKKQQEKAVKQKTEDDKRRMEKLAKLDKVRKIEQVRFDEQVYYRPWELTPEQEDIIKDQIRDAEDEIANEVRQFKRRKEQRLSDLGVLAPPAASEVDNTVGEQAEERSNTAAQVESTIDDAAATNHDHHDHAHEHAPAHSPSPAPAPKNSHHHEDKDHDEMVEAEEDTVIY</sequence>
<evidence type="ECO:0000313" key="4">
    <source>
        <dbReference type="Proteomes" id="UP001430848"/>
    </source>
</evidence>
<proteinExistence type="predicted"/>
<organism evidence="3 4">
    <name type="scientific">Diaporthe eres</name>
    <name type="common">Phomopsis oblonga</name>
    <dbReference type="NCBI Taxonomy" id="83184"/>
    <lineage>
        <taxon>Eukaryota</taxon>
        <taxon>Fungi</taxon>
        <taxon>Dikarya</taxon>
        <taxon>Ascomycota</taxon>
        <taxon>Pezizomycotina</taxon>
        <taxon>Sordariomycetes</taxon>
        <taxon>Sordariomycetidae</taxon>
        <taxon>Diaporthales</taxon>
        <taxon>Diaporthaceae</taxon>
        <taxon>Diaporthe</taxon>
        <taxon>Diaporthe eres species complex</taxon>
    </lineage>
</organism>
<evidence type="ECO:0000259" key="2">
    <source>
        <dbReference type="Pfam" id="PF04696"/>
    </source>
</evidence>
<keyword evidence="4" id="KW-1185">Reference proteome</keyword>
<feature type="compositionally biased region" description="Basic and acidic residues" evidence="1">
    <location>
        <begin position="315"/>
        <end position="327"/>
    </location>
</feature>
<feature type="compositionally biased region" description="Basic and acidic residues" evidence="1">
    <location>
        <begin position="342"/>
        <end position="351"/>
    </location>
</feature>
<feature type="compositionally biased region" description="Basic and acidic residues" evidence="1">
    <location>
        <begin position="186"/>
        <end position="209"/>
    </location>
</feature>